<dbReference type="EMBL" id="WOAD01000035">
    <property type="protein sequence ID" value="MUI38783.1"/>
    <property type="molecule type" value="Genomic_DNA"/>
</dbReference>
<reference evidence="10" key="2">
    <citation type="submission" date="2015-06" db="EMBL/GenBank/DDBJ databases">
        <authorList>
            <person name="Radhakrishnan Rajesh"/>
            <person name="Underwood Anthony"/>
            <person name="Al-Shahib Ali"/>
        </authorList>
    </citation>
    <scope>NUCLEOTIDE SEQUENCE [LARGE SCALE GENOMIC DNA]</scope>
    <source>
        <strain evidence="10">P19_London_7_VIM_2_05_10</strain>
    </source>
</reference>
<dbReference type="SMR" id="A0A071KZS8"/>
<comment type="subcellular location">
    <subcellularLocation>
        <location evidence="1">Cell membrane</location>
    </subcellularLocation>
</comment>
<dbReference type="KEGG" id="paeb:NCGM1900_4470"/>
<accession>A0A071KZS8</accession>
<gene>
    <name evidence="7" type="ORF">CAZ10_35095</name>
    <name evidence="6" type="ORF">GNQ48_27650</name>
    <name evidence="8" type="ORF">IPC1295_28325</name>
    <name evidence="9" type="ORF">L4V69_20585</name>
    <name evidence="5" type="ORF">PAERUG_P19_London_7_VIM_2_05_10_04889</name>
</gene>
<dbReference type="Pfam" id="PF06977">
    <property type="entry name" value="SdiA-regulated"/>
    <property type="match status" value="1"/>
</dbReference>
<reference evidence="9" key="7">
    <citation type="submission" date="2023-06" db="EMBL/GenBank/DDBJ databases">
        <authorList>
            <consortium name="Clinical and Environmental Microbiology Branch: Whole genome sequencing antimicrobial resistance pathogens in the healthcare setting"/>
        </authorList>
    </citation>
    <scope>NUCLEOTIDE SEQUENCE</scope>
    <source>
        <strain evidence="9">2021CK-01020</strain>
    </source>
</reference>
<dbReference type="SUPFAM" id="SSF50956">
    <property type="entry name" value="Thermostable phytase (3-phytase)"/>
    <property type="match status" value="1"/>
</dbReference>
<evidence type="ECO:0000256" key="3">
    <source>
        <dbReference type="ARBA" id="ARBA00022475"/>
    </source>
</evidence>
<evidence type="ECO:0000313" key="8">
    <source>
        <dbReference type="EMBL" id="RPM05793.1"/>
    </source>
</evidence>
<protein>
    <submittedName>
        <fullName evidence="6">DNA-binding protein</fullName>
    </submittedName>
    <submittedName>
        <fullName evidence="5">SdiA-regulated</fullName>
    </submittedName>
    <submittedName>
        <fullName evidence="9">YjiK family protein</fullName>
    </submittedName>
</protein>
<dbReference type="Proteomes" id="UP000045039">
    <property type="component" value="Unassembled WGS sequence"/>
</dbReference>
<dbReference type="Proteomes" id="UP000194857">
    <property type="component" value="Unassembled WGS sequence"/>
</dbReference>
<reference evidence="8 12" key="5">
    <citation type="submission" date="2019-01" db="EMBL/GenBank/DDBJ databases">
        <title>The Pseudomonas aeruginosa pan-genome provides new insights on its population structure, horizontal gene transfer and pathogenicity.</title>
        <authorList>
            <person name="Freschi L."/>
            <person name="Vincent A.T."/>
            <person name="Jeukens J."/>
            <person name="Emond-Rheault J.-G."/>
            <person name="Kukavica-Ibrulj I."/>
            <person name="Dupont M.-J."/>
            <person name="Charette S.J."/>
            <person name="Boyle B."/>
            <person name="Levesque R.C."/>
        </authorList>
    </citation>
    <scope>NUCLEOTIDE SEQUENCE [LARGE SCALE GENOMIC DNA]</scope>
    <source>
        <strain evidence="8 12">PA-W36</strain>
    </source>
</reference>
<dbReference type="RefSeq" id="WP_003088602.1">
    <property type="nucleotide sequence ID" value="NZ_AP014622.1"/>
</dbReference>
<proteinExistence type="inferred from homology"/>
<dbReference type="InterPro" id="IPR011042">
    <property type="entry name" value="6-blade_b-propeller_TolB-like"/>
</dbReference>
<evidence type="ECO:0000313" key="11">
    <source>
        <dbReference type="Proteomes" id="UP000194857"/>
    </source>
</evidence>
<dbReference type="Gene3D" id="2.120.10.30">
    <property type="entry name" value="TolB, C-terminal domain"/>
    <property type="match status" value="1"/>
</dbReference>
<keyword evidence="6" id="KW-0238">DNA-binding</keyword>
<keyword evidence="3" id="KW-1003">Cell membrane</keyword>
<sequence length="309" mass="34620">MSRLMTYRTLLACLLAALLALLVAGQQQRAFERIWFKLEQRYGGDVARENALRLADYRVDIEARVLGAESNVSALSFDPSRRSLVSVTNQDPHFLELSLDGELLRRIPLRGFQDPEAIEYIRPGVYVVAEERRQRLVEIHVDADTRVIDIDDPRNARKFSLGSANKRNKGFEGLAYDPLRERLFVAREKAPVGIIEVNGFFNDRGEALDLSVGGDPQRDRGLFLTDLSSLYYDKASDHLLVLSDESRVVIELDRAGDPLGSLTLRGGNHGLTDDVPQAEGLAMDDRGSLYVVSEPNLFYRFSRALPAAD</sequence>
<reference evidence="9" key="8">
    <citation type="submission" date="2023-10" db="EMBL/GenBank/DDBJ databases">
        <title>Pathogen: clinical or host-associated sample.</title>
        <authorList>
            <person name="Hergert J."/>
            <person name="Casey R."/>
            <person name="Wagner J."/>
            <person name="Young E.L."/>
            <person name="Oakeson K.F."/>
        </authorList>
    </citation>
    <scope>NUCLEOTIDE SEQUENCE</scope>
    <source>
        <strain evidence="9">2021CK-01020</strain>
    </source>
</reference>
<evidence type="ECO:0000313" key="7">
    <source>
        <dbReference type="EMBL" id="OTI55075.1"/>
    </source>
</evidence>
<dbReference type="Proteomes" id="UP000433532">
    <property type="component" value="Unassembled WGS sequence"/>
</dbReference>
<reference evidence="6 13" key="6">
    <citation type="submission" date="2019-11" db="EMBL/GenBank/DDBJ databases">
        <title>Genomes of ocular Pseudomonas aeruginosa isolates.</title>
        <authorList>
            <person name="Khan M."/>
            <person name="Rice S.A."/>
            <person name="Willcox M.D.P."/>
            <person name="Stapleton F."/>
        </authorList>
    </citation>
    <scope>NUCLEOTIDE SEQUENCE [LARGE SCALE GENOMIC DNA]</scope>
    <source>
        <strain evidence="6 13">PA221</strain>
    </source>
</reference>
<evidence type="ECO:0000313" key="5">
    <source>
        <dbReference type="EMBL" id="CRP57755.1"/>
    </source>
</evidence>
<dbReference type="EMBL" id="CVVU01000230">
    <property type="protein sequence ID" value="CRP57755.1"/>
    <property type="molecule type" value="Genomic_DNA"/>
</dbReference>
<comment type="similarity">
    <text evidence="2">Belongs to the YjiK family.</text>
</comment>
<dbReference type="EMBL" id="NFFZ01000033">
    <property type="protein sequence ID" value="OTI55075.1"/>
    <property type="molecule type" value="Genomic_DNA"/>
</dbReference>
<dbReference type="GO" id="GO:0005886">
    <property type="term" value="C:plasma membrane"/>
    <property type="evidence" value="ECO:0007669"/>
    <property type="project" value="UniProtKB-SubCell"/>
</dbReference>
<dbReference type="Proteomes" id="UP000284767">
    <property type="component" value="Unassembled WGS sequence"/>
</dbReference>
<evidence type="ECO:0000313" key="6">
    <source>
        <dbReference type="EMBL" id="MUI38783.1"/>
    </source>
</evidence>
<evidence type="ECO:0000313" key="12">
    <source>
        <dbReference type="Proteomes" id="UP000284767"/>
    </source>
</evidence>
<evidence type="ECO:0000256" key="1">
    <source>
        <dbReference type="ARBA" id="ARBA00004236"/>
    </source>
</evidence>
<accession>A0A1S1BWI7</accession>
<evidence type="ECO:0000313" key="10">
    <source>
        <dbReference type="Proteomes" id="UP000045039"/>
    </source>
</evidence>
<evidence type="ECO:0000313" key="9">
    <source>
        <dbReference type="EMBL" id="WOS74908.1"/>
    </source>
</evidence>
<dbReference type="EMBL" id="CP136986">
    <property type="protein sequence ID" value="WOS74908.1"/>
    <property type="molecule type" value="Genomic_DNA"/>
</dbReference>
<reference evidence="8 12" key="4">
    <citation type="submission" date="2017-08" db="EMBL/GenBank/DDBJ databases">
        <authorList>
            <person name="Feschi L."/>
            <person name="Jeukens J."/>
            <person name="Emond-Rheault J.-G."/>
            <person name="Kukavica-Ibrulj I."/>
            <person name="Boyle B."/>
            <person name="Levesque R.C."/>
        </authorList>
    </citation>
    <scope>NUCLEOTIDE SEQUENCE [LARGE SCALE GENOMIC DNA]</scope>
    <source>
        <strain evidence="8 12">PA-W36</strain>
    </source>
</reference>
<dbReference type="EMBL" id="NSNE01000023">
    <property type="protein sequence ID" value="RPM05793.1"/>
    <property type="molecule type" value="Genomic_DNA"/>
</dbReference>
<dbReference type="InterPro" id="IPR009722">
    <property type="entry name" value="YjiK/CarP"/>
</dbReference>
<dbReference type="GO" id="GO:0003677">
    <property type="term" value="F:DNA binding"/>
    <property type="evidence" value="ECO:0007669"/>
    <property type="project" value="UniProtKB-KW"/>
</dbReference>
<evidence type="ECO:0000256" key="4">
    <source>
        <dbReference type="ARBA" id="ARBA00023136"/>
    </source>
</evidence>
<dbReference type="OMA" id="KERDPML"/>
<evidence type="ECO:0000313" key="13">
    <source>
        <dbReference type="Proteomes" id="UP000433532"/>
    </source>
</evidence>
<organism evidence="6 13">
    <name type="scientific">Pseudomonas aeruginosa</name>
    <dbReference type="NCBI Taxonomy" id="287"/>
    <lineage>
        <taxon>Bacteria</taxon>
        <taxon>Pseudomonadati</taxon>
        <taxon>Pseudomonadota</taxon>
        <taxon>Gammaproteobacteria</taxon>
        <taxon>Pseudomonadales</taxon>
        <taxon>Pseudomonadaceae</taxon>
        <taxon>Pseudomonas</taxon>
    </lineage>
</organism>
<dbReference type="AlphaFoldDB" id="A0A071KZS8"/>
<reference evidence="5" key="1">
    <citation type="submission" date="2015-06" db="EMBL/GenBank/DDBJ databases">
        <authorList>
            <person name="Radhakrishnan R."/>
            <person name="Underwood A."/>
            <person name="Al-Shahib A."/>
        </authorList>
    </citation>
    <scope>NUCLEOTIDE SEQUENCE</scope>
    <source>
        <strain evidence="5">P19_London_7_VIM_2_05_10</strain>
    </source>
</reference>
<dbReference type="CDD" id="cd09971">
    <property type="entry name" value="SdiA-regulated"/>
    <property type="match status" value="1"/>
</dbReference>
<keyword evidence="4" id="KW-0472">Membrane</keyword>
<dbReference type="Proteomes" id="UP001297540">
    <property type="component" value="Chromosome"/>
</dbReference>
<evidence type="ECO:0000256" key="2">
    <source>
        <dbReference type="ARBA" id="ARBA00009852"/>
    </source>
</evidence>
<name>A0A071KZS8_PSEAI</name>
<reference evidence="7 11" key="3">
    <citation type="submission" date="2017-05" db="EMBL/GenBank/DDBJ databases">
        <authorList>
            <person name="Song R."/>
            <person name="Chenine A.L."/>
            <person name="Ruprecht R.M."/>
        </authorList>
    </citation>
    <scope>NUCLEOTIDE SEQUENCE [LARGE SCALE GENOMIC DNA]</scope>
    <source>
        <strain evidence="7 11">S567_C10_BS</strain>
    </source>
</reference>